<dbReference type="Gene3D" id="1.20.1640.10">
    <property type="entry name" value="Multidrug efflux transporter AcrB transmembrane domain"/>
    <property type="match status" value="1"/>
</dbReference>
<protein>
    <recommendedName>
        <fullName evidence="9">SSD domain-containing protein</fullName>
    </recommendedName>
</protein>
<feature type="region of interest" description="Disordered" evidence="7">
    <location>
        <begin position="405"/>
        <end position="433"/>
    </location>
</feature>
<evidence type="ECO:0000256" key="1">
    <source>
        <dbReference type="ARBA" id="ARBA00004141"/>
    </source>
</evidence>
<keyword evidence="4 8" id="KW-0472">Membrane</keyword>
<dbReference type="SUPFAM" id="SSF82866">
    <property type="entry name" value="Multidrug efflux transporter AcrB transmembrane domain"/>
    <property type="match status" value="1"/>
</dbReference>
<dbReference type="InterPro" id="IPR000731">
    <property type="entry name" value="SSD"/>
</dbReference>
<evidence type="ECO:0000259" key="9">
    <source>
        <dbReference type="PROSITE" id="PS50156"/>
    </source>
</evidence>
<feature type="transmembrane region" description="Helical" evidence="8">
    <location>
        <begin position="345"/>
        <end position="368"/>
    </location>
</feature>
<evidence type="ECO:0000313" key="11">
    <source>
        <dbReference type="Proteomes" id="UP000549394"/>
    </source>
</evidence>
<evidence type="ECO:0000256" key="6">
    <source>
        <dbReference type="ARBA" id="ARBA00038046"/>
    </source>
</evidence>
<dbReference type="OrthoDB" id="193905at2759"/>
<feature type="transmembrane region" description="Helical" evidence="8">
    <location>
        <begin position="318"/>
        <end position="339"/>
    </location>
</feature>
<accession>A0A7I8VT15</accession>
<keyword evidence="2 8" id="KW-0812">Transmembrane</keyword>
<gene>
    <name evidence="10" type="ORF">DGYR_LOCUS7679</name>
</gene>
<evidence type="ECO:0000256" key="5">
    <source>
        <dbReference type="ARBA" id="ARBA00023180"/>
    </source>
</evidence>
<keyword evidence="3 8" id="KW-1133">Transmembrane helix</keyword>
<dbReference type="EMBL" id="CAJFCJ010000010">
    <property type="protein sequence ID" value="CAD5119432.1"/>
    <property type="molecule type" value="Genomic_DNA"/>
</dbReference>
<evidence type="ECO:0000256" key="7">
    <source>
        <dbReference type="SAM" id="MobiDB-lite"/>
    </source>
</evidence>
<evidence type="ECO:0000256" key="4">
    <source>
        <dbReference type="ARBA" id="ARBA00023136"/>
    </source>
</evidence>
<dbReference type="Proteomes" id="UP000549394">
    <property type="component" value="Unassembled WGS sequence"/>
</dbReference>
<sequence>MEFLWERAAAKKRRPMPIWIVWGVIAKDRRHSFSPTTSYYPPIYDHLFNPSANESQLWLLNFCKSMRKIHYVDSKQGLLPGVVNGCYIEGVVDFVRQSCLGVKDFRCCKNATTFPLMGSQYEECVDRWRREAWRTSHLFYGSATKTSGLRYDFKRKLSGLIVQFDSTQPYTRNYEDTLRFREAVENDVKKLMKSAPPEMSNGFFTSEFNLVDLQNHLLKGVQSGVIVSVCVAGFVSLIGSLNLILAILSTLCIAAATSATLGLLTLVSPELDSVQAVLIVLSVGLCVDGILQVSMAYRLSPDLRRLSRLRTALKNCGPAVTFSSLSTGAIGISFVFAPLRAYFQLGALLAFVSLSTWLTGIFVLPALLSVVGPEGDFLQANWPTSNCCESDGSHEDKTVYAVQSEETASTSHSLHELEPLTPAEPPRRSPYMRPAPVFYRNGSLLKSAEEGGERA</sequence>
<dbReference type="AlphaFoldDB" id="A0A7I8VT15"/>
<keyword evidence="5" id="KW-0325">Glycoprotein</keyword>
<evidence type="ECO:0000256" key="8">
    <source>
        <dbReference type="SAM" id="Phobius"/>
    </source>
</evidence>
<evidence type="ECO:0000256" key="3">
    <source>
        <dbReference type="ARBA" id="ARBA00022989"/>
    </source>
</evidence>
<feature type="domain" description="SSD" evidence="9">
    <location>
        <begin position="245"/>
        <end position="370"/>
    </location>
</feature>
<dbReference type="PANTHER" id="PTHR45951:SF3">
    <property type="entry name" value="PROTEIN DISPATCHED"/>
    <property type="match status" value="1"/>
</dbReference>
<dbReference type="PROSITE" id="PS50156">
    <property type="entry name" value="SSD"/>
    <property type="match status" value="1"/>
</dbReference>
<evidence type="ECO:0000256" key="2">
    <source>
        <dbReference type="ARBA" id="ARBA00022692"/>
    </source>
</evidence>
<reference evidence="10 11" key="1">
    <citation type="submission" date="2020-08" db="EMBL/GenBank/DDBJ databases">
        <authorList>
            <person name="Hejnol A."/>
        </authorList>
    </citation>
    <scope>NUCLEOTIDE SEQUENCE [LARGE SCALE GENOMIC DNA]</scope>
</reference>
<keyword evidence="11" id="KW-1185">Reference proteome</keyword>
<comment type="similarity">
    <text evidence="6">Belongs to the dispatched family.</text>
</comment>
<feature type="transmembrane region" description="Helical" evidence="8">
    <location>
        <begin position="276"/>
        <end position="297"/>
    </location>
</feature>
<dbReference type="InterPro" id="IPR052081">
    <property type="entry name" value="Dispatched_Hh_regulator"/>
</dbReference>
<dbReference type="PANTHER" id="PTHR45951">
    <property type="entry name" value="PROTEIN DISPATCHED-RELATED"/>
    <property type="match status" value="1"/>
</dbReference>
<dbReference type="GO" id="GO:0016020">
    <property type="term" value="C:membrane"/>
    <property type="evidence" value="ECO:0007669"/>
    <property type="project" value="UniProtKB-SubCell"/>
</dbReference>
<comment type="subcellular location">
    <subcellularLocation>
        <location evidence="1">Membrane</location>
        <topology evidence="1">Multi-pass membrane protein</topology>
    </subcellularLocation>
</comment>
<organism evidence="10 11">
    <name type="scientific">Dimorphilus gyrociliatus</name>
    <dbReference type="NCBI Taxonomy" id="2664684"/>
    <lineage>
        <taxon>Eukaryota</taxon>
        <taxon>Metazoa</taxon>
        <taxon>Spiralia</taxon>
        <taxon>Lophotrochozoa</taxon>
        <taxon>Annelida</taxon>
        <taxon>Polychaeta</taxon>
        <taxon>Polychaeta incertae sedis</taxon>
        <taxon>Dinophilidae</taxon>
        <taxon>Dimorphilus</taxon>
    </lineage>
</organism>
<feature type="transmembrane region" description="Helical" evidence="8">
    <location>
        <begin position="225"/>
        <end position="256"/>
    </location>
</feature>
<comment type="caution">
    <text evidence="10">The sequence shown here is derived from an EMBL/GenBank/DDBJ whole genome shotgun (WGS) entry which is preliminary data.</text>
</comment>
<evidence type="ECO:0000313" key="10">
    <source>
        <dbReference type="EMBL" id="CAD5119432.1"/>
    </source>
</evidence>
<dbReference type="GO" id="GO:0022857">
    <property type="term" value="F:transmembrane transporter activity"/>
    <property type="evidence" value="ECO:0007669"/>
    <property type="project" value="TreeGrafter"/>
</dbReference>
<dbReference type="GO" id="GO:0007224">
    <property type="term" value="P:smoothened signaling pathway"/>
    <property type="evidence" value="ECO:0007669"/>
    <property type="project" value="TreeGrafter"/>
</dbReference>
<proteinExistence type="inferred from homology"/>
<name>A0A7I8VT15_9ANNE</name>